<evidence type="ECO:0000313" key="3">
    <source>
        <dbReference type="Proteomes" id="UP000179807"/>
    </source>
</evidence>
<dbReference type="OrthoDB" id="10631895at2759"/>
<evidence type="ECO:0000256" key="1">
    <source>
        <dbReference type="SAM" id="MobiDB-lite"/>
    </source>
</evidence>
<accession>A0A1J4KYX4</accession>
<dbReference type="AlphaFoldDB" id="A0A1J4KYX4"/>
<dbReference type="EMBL" id="MLAK01000111">
    <property type="protein sequence ID" value="OHT16449.1"/>
    <property type="molecule type" value="Genomic_DNA"/>
</dbReference>
<evidence type="ECO:0000313" key="2">
    <source>
        <dbReference type="EMBL" id="OHT16449.1"/>
    </source>
</evidence>
<dbReference type="VEuPathDB" id="TrichDB:TRFO_02713"/>
<feature type="region of interest" description="Disordered" evidence="1">
    <location>
        <begin position="199"/>
        <end position="230"/>
    </location>
</feature>
<dbReference type="GeneID" id="94825563"/>
<sequence>MLKETSVPLQQTFLEEFKKRNPTTNPFYYGFGRRQPLSPFLFRVPTTPKPEIFNGYWYYSPENYSSELLNKFNIKGDRLIPINKTAFVTLLKTAVELFIMRISPTQYKCTVCNHCSSQVEIFDHIVENHSSEITKYLEPHMNYIDDDTEYMTGMLTKLQFDSQISLPDCSPLKKQQFGLGFAAPVIDFGSDDDYDDMYDYEEDNSPISFPPNPTHQTPSVSQEASHTKKMPDRITFKDEVKAPFSVFMKKHPQNLPYITLFEIDPPSKLDNMPSPATLFMPFLDFYLKGPTKVAPKTNNLHLFDNFEEDENNKQNNNKNSKRKSKQPEFVPFIQSIPENLRSVVISNIAKSLIKSYIINRCNQIIGPLLQQKKKILQKKLRDEKLTRARNEERQRLQAMRERRKARIDSLSGLVTEPIIRSFIRNEIATIYEEERQNHVNFLESNNDELNGLSNHLSNLVSNNNVSSNGLLVNSIPVVVSGLAYRRQLCAQFLIDTFGNLNFVLDDNLQPKVRFRLKGNRIEALLYLASQNDINKALSMNPMIVDSCTLKLSVEEENESQLTLFTQQEINFIPIMNSIKNVDKITTNGGQMVIKEMMPYYLPRDDSQEGEANDLNS</sequence>
<proteinExistence type="predicted"/>
<dbReference type="RefSeq" id="XP_068369585.1">
    <property type="nucleotide sequence ID" value="XM_068490859.1"/>
</dbReference>
<protein>
    <submittedName>
        <fullName evidence="2">Uncharacterized protein</fullName>
    </submittedName>
</protein>
<dbReference type="Proteomes" id="UP000179807">
    <property type="component" value="Unassembled WGS sequence"/>
</dbReference>
<reference evidence="2" key="1">
    <citation type="submission" date="2016-10" db="EMBL/GenBank/DDBJ databases">
        <authorList>
            <person name="Benchimol M."/>
            <person name="Almeida L.G."/>
            <person name="Vasconcelos A.T."/>
            <person name="Perreira-Neves A."/>
            <person name="Rosa I.A."/>
            <person name="Tasca T."/>
            <person name="Bogo M.R."/>
            <person name="de Souza W."/>
        </authorList>
    </citation>
    <scope>NUCLEOTIDE SEQUENCE [LARGE SCALE GENOMIC DNA]</scope>
    <source>
        <strain evidence="2">K</strain>
    </source>
</reference>
<comment type="caution">
    <text evidence="2">The sequence shown here is derived from an EMBL/GenBank/DDBJ whole genome shotgun (WGS) entry which is preliminary data.</text>
</comment>
<gene>
    <name evidence="2" type="ORF">TRFO_02713</name>
</gene>
<organism evidence="2 3">
    <name type="scientific">Tritrichomonas foetus</name>
    <dbReference type="NCBI Taxonomy" id="1144522"/>
    <lineage>
        <taxon>Eukaryota</taxon>
        <taxon>Metamonada</taxon>
        <taxon>Parabasalia</taxon>
        <taxon>Tritrichomonadida</taxon>
        <taxon>Tritrichomonadidae</taxon>
        <taxon>Tritrichomonas</taxon>
    </lineage>
</organism>
<feature type="compositionally biased region" description="Polar residues" evidence="1">
    <location>
        <begin position="214"/>
        <end position="224"/>
    </location>
</feature>
<feature type="region of interest" description="Disordered" evidence="1">
    <location>
        <begin position="306"/>
        <end position="326"/>
    </location>
</feature>
<keyword evidence="3" id="KW-1185">Reference proteome</keyword>
<name>A0A1J4KYX4_9EUKA</name>